<comment type="caution">
    <text evidence="1">The sequence shown here is derived from an EMBL/GenBank/DDBJ whole genome shotgun (WGS) entry which is preliminary data.</text>
</comment>
<organism evidence="1 2">
    <name type="scientific">Sphaerisporangium siamense</name>
    <dbReference type="NCBI Taxonomy" id="795645"/>
    <lineage>
        <taxon>Bacteria</taxon>
        <taxon>Bacillati</taxon>
        <taxon>Actinomycetota</taxon>
        <taxon>Actinomycetes</taxon>
        <taxon>Streptosporangiales</taxon>
        <taxon>Streptosporangiaceae</taxon>
        <taxon>Sphaerisporangium</taxon>
    </lineage>
</organism>
<sequence>MSATAKGQPNGLATLDSTGKVPATQLAGRSAVAPLTATATLDFASISAGAIGTHTVTVTGAAAGDKVALGPPAAIEAGLIWCAYVSAANTVTIRLLNTTGGAVDPASASWKVAVFTT</sequence>
<reference evidence="1 2" key="1">
    <citation type="submission" date="2020-08" db="EMBL/GenBank/DDBJ databases">
        <title>Sequencing the genomes of 1000 actinobacteria strains.</title>
        <authorList>
            <person name="Klenk H.-P."/>
        </authorList>
    </citation>
    <scope>NUCLEOTIDE SEQUENCE [LARGE SCALE GENOMIC DNA]</scope>
    <source>
        <strain evidence="1 2">DSM 45784</strain>
    </source>
</reference>
<accession>A0A7W7D8H3</accession>
<name>A0A7W7D8H3_9ACTN</name>
<protein>
    <submittedName>
        <fullName evidence="1">Threonine/homoserine efflux transporter RhtA</fullName>
    </submittedName>
</protein>
<keyword evidence="2" id="KW-1185">Reference proteome</keyword>
<dbReference type="EMBL" id="JACHND010000001">
    <property type="protein sequence ID" value="MBB4702240.1"/>
    <property type="molecule type" value="Genomic_DNA"/>
</dbReference>
<dbReference type="RefSeq" id="WP_184881860.1">
    <property type="nucleotide sequence ID" value="NZ_BOOV01000026.1"/>
</dbReference>
<proteinExistence type="predicted"/>
<dbReference type="AlphaFoldDB" id="A0A7W7D8H3"/>
<gene>
    <name evidence="1" type="ORF">BJ982_003784</name>
</gene>
<evidence type="ECO:0000313" key="1">
    <source>
        <dbReference type="EMBL" id="MBB4702240.1"/>
    </source>
</evidence>
<dbReference type="Proteomes" id="UP000542210">
    <property type="component" value="Unassembled WGS sequence"/>
</dbReference>
<evidence type="ECO:0000313" key="2">
    <source>
        <dbReference type="Proteomes" id="UP000542210"/>
    </source>
</evidence>